<reference evidence="1 2" key="2">
    <citation type="journal article" date="2016" name="Genome Biol. Evol.">
        <title>Extensive mobilome-driven genome diversification in mouse gut-associated Bacteroides vulgatus mpk.</title>
        <authorList>
            <person name="Lange A."/>
            <person name="Beier S."/>
            <person name="Steimle A."/>
            <person name="Autenrieth I.B."/>
            <person name="Huson D.H."/>
            <person name="Frick J.S."/>
        </authorList>
    </citation>
    <scope>NUCLEOTIDE SEQUENCE [LARGE SCALE GENOMIC DNA]</scope>
    <source>
        <strain evidence="2">mpk</strain>
    </source>
</reference>
<protein>
    <submittedName>
        <fullName evidence="1">Uncharacterized protein</fullName>
    </submittedName>
</protein>
<accession>A0A0P0M5H3</accession>
<reference evidence="2" key="1">
    <citation type="submission" date="2015-10" db="EMBL/GenBank/DDBJ databases">
        <title>Extensive mobilome-driven genome diversification in gut-associated Bacteroides vulgatus mpk.</title>
        <authorList>
            <person name="Beier S."/>
            <person name="Lange A."/>
            <person name="Huson D.H."/>
            <person name="Frick J.-S."/>
            <person name="Autenrieth I.B."/>
        </authorList>
    </citation>
    <scope>NUCLEOTIDE SEQUENCE [LARGE SCALE GENOMIC DNA]</scope>
    <source>
        <strain evidence="2">mpk</strain>
    </source>
</reference>
<name>A0A0P0M5H3_PHOVU</name>
<dbReference type="PATRIC" id="fig|821.40.peg.4714"/>
<sequence>MRLDEEISLKDHYYSQCRLKNSSWQVFWQDSASEQDAMPCVFIQFICSERLVTCVP</sequence>
<gene>
    <name evidence="1" type="ORF">BvMPK_3934</name>
</gene>
<dbReference type="EMBL" id="CP013020">
    <property type="protein sequence ID" value="ALK86486.1"/>
    <property type="molecule type" value="Genomic_DNA"/>
</dbReference>
<evidence type="ECO:0000313" key="2">
    <source>
        <dbReference type="Proteomes" id="UP000061587"/>
    </source>
</evidence>
<dbReference type="Proteomes" id="UP000061587">
    <property type="component" value="Chromosome"/>
</dbReference>
<evidence type="ECO:0000313" key="1">
    <source>
        <dbReference type="EMBL" id="ALK86486.1"/>
    </source>
</evidence>
<dbReference type="AlphaFoldDB" id="A0A0P0M5H3"/>
<proteinExistence type="predicted"/>
<organism evidence="1 2">
    <name type="scientific">Phocaeicola vulgatus</name>
    <name type="common">Bacteroides vulgatus</name>
    <dbReference type="NCBI Taxonomy" id="821"/>
    <lineage>
        <taxon>Bacteria</taxon>
        <taxon>Pseudomonadati</taxon>
        <taxon>Bacteroidota</taxon>
        <taxon>Bacteroidia</taxon>
        <taxon>Bacteroidales</taxon>
        <taxon>Bacteroidaceae</taxon>
        <taxon>Phocaeicola</taxon>
    </lineage>
</organism>